<dbReference type="InterPro" id="IPR009057">
    <property type="entry name" value="Homeodomain-like_sf"/>
</dbReference>
<keyword evidence="3" id="KW-0804">Transcription</keyword>
<dbReference type="PRINTS" id="PR00032">
    <property type="entry name" value="HTHARAC"/>
</dbReference>
<proteinExistence type="predicted"/>
<reference evidence="6" key="1">
    <citation type="journal article" date="2019" name="Int. J. Syst. Evol. Microbiol.">
        <title>The Global Catalogue of Microorganisms (GCM) 10K type strain sequencing project: providing services to taxonomists for standard genome sequencing and annotation.</title>
        <authorList>
            <consortium name="The Broad Institute Genomics Platform"/>
            <consortium name="The Broad Institute Genome Sequencing Center for Infectious Disease"/>
            <person name="Wu L."/>
            <person name="Ma J."/>
        </authorList>
    </citation>
    <scope>NUCLEOTIDE SEQUENCE [LARGE SCALE GENOMIC DNA]</scope>
    <source>
        <strain evidence="6">JCM 31037</strain>
    </source>
</reference>
<dbReference type="PROSITE" id="PS00041">
    <property type="entry name" value="HTH_ARAC_FAMILY_1"/>
    <property type="match status" value="1"/>
</dbReference>
<evidence type="ECO:0000313" key="6">
    <source>
        <dbReference type="Proteomes" id="UP001597260"/>
    </source>
</evidence>
<dbReference type="SMART" id="SM00342">
    <property type="entry name" value="HTH_ARAC"/>
    <property type="match status" value="1"/>
</dbReference>
<evidence type="ECO:0000256" key="2">
    <source>
        <dbReference type="ARBA" id="ARBA00023125"/>
    </source>
</evidence>
<dbReference type="Gene3D" id="1.10.10.60">
    <property type="entry name" value="Homeodomain-like"/>
    <property type="match status" value="2"/>
</dbReference>
<sequence length="294" mass="31859">MDRCEAARACLADPAIATRVDAVSRAVVRMRQNLADPHCLRDHAHAGLLSPFHFHRVFRMVTAATPARFLAALRMAEAQRLLVRSRLRVTDIALRVGYSSLSSFTAQFTRLVGFSPRRFRILVARAGDLPVGVAARSLEGQGRPEWPVLTTVVRDVANEALFTGLFPYGIPQGRPASGAVTTGDEKLYLPLPSPGYYQLLSVSFAPDRSIADTLADTQGSYRRVAALPGPVRICNEPPAAPCHLWLRQPQLTDPPIVVALPLLGVESALEAINESGMAAARSASQEKPPKDSSH</sequence>
<gene>
    <name evidence="5" type="ORF">ACFQ4H_10760</name>
</gene>
<evidence type="ECO:0000259" key="4">
    <source>
        <dbReference type="PROSITE" id="PS01124"/>
    </source>
</evidence>
<evidence type="ECO:0000313" key="5">
    <source>
        <dbReference type="EMBL" id="MFD1321567.1"/>
    </source>
</evidence>
<protein>
    <submittedName>
        <fullName evidence="5">Helix-turn-helix domain-containing protein</fullName>
    </submittedName>
</protein>
<keyword evidence="1" id="KW-0805">Transcription regulation</keyword>
<comment type="caution">
    <text evidence="5">The sequence shown here is derived from an EMBL/GenBank/DDBJ whole genome shotgun (WGS) entry which is preliminary data.</text>
</comment>
<accession>A0ABW3YAT4</accession>
<dbReference type="Proteomes" id="UP001597260">
    <property type="component" value="Unassembled WGS sequence"/>
</dbReference>
<dbReference type="PANTHER" id="PTHR43280:SF28">
    <property type="entry name" value="HTH-TYPE TRANSCRIPTIONAL ACTIVATOR RHAS"/>
    <property type="match status" value="1"/>
</dbReference>
<evidence type="ECO:0000256" key="1">
    <source>
        <dbReference type="ARBA" id="ARBA00023015"/>
    </source>
</evidence>
<organism evidence="5 6">
    <name type="scientific">Micromonospora sonneratiae</name>
    <dbReference type="NCBI Taxonomy" id="1184706"/>
    <lineage>
        <taxon>Bacteria</taxon>
        <taxon>Bacillati</taxon>
        <taxon>Actinomycetota</taxon>
        <taxon>Actinomycetes</taxon>
        <taxon>Micromonosporales</taxon>
        <taxon>Micromonosporaceae</taxon>
        <taxon>Micromonospora</taxon>
    </lineage>
</organism>
<dbReference type="InterPro" id="IPR018060">
    <property type="entry name" value="HTH_AraC"/>
</dbReference>
<dbReference type="Pfam" id="PF12833">
    <property type="entry name" value="HTH_18"/>
    <property type="match status" value="1"/>
</dbReference>
<keyword evidence="6" id="KW-1185">Reference proteome</keyword>
<feature type="domain" description="HTH araC/xylS-type" evidence="4">
    <location>
        <begin position="24"/>
        <end position="122"/>
    </location>
</feature>
<dbReference type="InterPro" id="IPR018062">
    <property type="entry name" value="HTH_AraC-typ_CS"/>
</dbReference>
<name>A0ABW3YAT4_9ACTN</name>
<dbReference type="RefSeq" id="WP_377569716.1">
    <property type="nucleotide sequence ID" value="NZ_JBHTMP010000012.1"/>
</dbReference>
<dbReference type="EMBL" id="JBHTMP010000012">
    <property type="protein sequence ID" value="MFD1321567.1"/>
    <property type="molecule type" value="Genomic_DNA"/>
</dbReference>
<keyword evidence="2" id="KW-0238">DNA-binding</keyword>
<dbReference type="PROSITE" id="PS01124">
    <property type="entry name" value="HTH_ARAC_FAMILY_2"/>
    <property type="match status" value="1"/>
</dbReference>
<dbReference type="InterPro" id="IPR020449">
    <property type="entry name" value="Tscrpt_reg_AraC-type_HTH"/>
</dbReference>
<dbReference type="SUPFAM" id="SSF46689">
    <property type="entry name" value="Homeodomain-like"/>
    <property type="match status" value="2"/>
</dbReference>
<dbReference type="PANTHER" id="PTHR43280">
    <property type="entry name" value="ARAC-FAMILY TRANSCRIPTIONAL REGULATOR"/>
    <property type="match status" value="1"/>
</dbReference>
<evidence type="ECO:0000256" key="3">
    <source>
        <dbReference type="ARBA" id="ARBA00023163"/>
    </source>
</evidence>